<organism evidence="2 3">
    <name type="scientific">Providencia stuartii (strain MRSN 2154)</name>
    <dbReference type="NCBI Taxonomy" id="1157951"/>
    <lineage>
        <taxon>Bacteria</taxon>
        <taxon>Pseudomonadati</taxon>
        <taxon>Pseudomonadota</taxon>
        <taxon>Gammaproteobacteria</taxon>
        <taxon>Enterobacterales</taxon>
        <taxon>Morganellaceae</taxon>
        <taxon>Providencia</taxon>
    </lineage>
</organism>
<dbReference type="Pfam" id="PF00004">
    <property type="entry name" value="AAA"/>
    <property type="match status" value="1"/>
</dbReference>
<dbReference type="InterPro" id="IPR003959">
    <property type="entry name" value="ATPase_AAA_core"/>
</dbReference>
<dbReference type="SUPFAM" id="SSF52540">
    <property type="entry name" value="P-loop containing nucleoside triphosphate hydrolases"/>
    <property type="match status" value="1"/>
</dbReference>
<proteinExistence type="predicted"/>
<dbReference type="GeneID" id="93519204"/>
<dbReference type="InterPro" id="IPR027417">
    <property type="entry name" value="P-loop_NTPase"/>
</dbReference>
<dbReference type="InterPro" id="IPR052922">
    <property type="entry name" value="Cytidylate_Kinase-2"/>
</dbReference>
<name>A0A140SSG5_PROSM</name>
<dbReference type="OrthoDB" id="5296079at2"/>
<dbReference type="Proteomes" id="UP000005012">
    <property type="component" value="Chromosome"/>
</dbReference>
<dbReference type="RefSeq" id="WP_004920037.1">
    <property type="nucleotide sequence ID" value="NC_017731.1"/>
</dbReference>
<gene>
    <name evidence="2" type="ordered locus">S70_00275</name>
</gene>
<dbReference type="GO" id="GO:0016887">
    <property type="term" value="F:ATP hydrolysis activity"/>
    <property type="evidence" value="ECO:0007669"/>
    <property type="project" value="InterPro"/>
</dbReference>
<reference evidence="3" key="2">
    <citation type="submission" date="2012-04" db="EMBL/GenBank/DDBJ databases">
        <title>Complete genome sequence of Providencia stuartii clinical isolate MRSN 2154.</title>
        <authorList>
            <person name="Clifford R.J."/>
            <person name="Hang J."/>
            <person name="Riley M.C."/>
            <person name="Onmus-Leone F."/>
            <person name="Kuschner R.A."/>
            <person name="Lesho E.P."/>
            <person name="Waterman P.E."/>
        </authorList>
    </citation>
    <scope>NUCLEOTIDE SEQUENCE [LARGE SCALE GENOMIC DNA]</scope>
    <source>
        <strain evidence="3">MRSN 2154</strain>
    </source>
</reference>
<dbReference type="PATRIC" id="fig|1157951.4.peg.59"/>
<dbReference type="AlphaFoldDB" id="A0A140SSG5"/>
<dbReference type="GO" id="GO:0005524">
    <property type="term" value="F:ATP binding"/>
    <property type="evidence" value="ECO:0007669"/>
    <property type="project" value="InterPro"/>
</dbReference>
<accession>A0A140SSG5</accession>
<feature type="domain" description="ATPase AAA-type core" evidence="1">
    <location>
        <begin position="3"/>
        <end position="56"/>
    </location>
</feature>
<evidence type="ECO:0000313" key="3">
    <source>
        <dbReference type="Proteomes" id="UP000005012"/>
    </source>
</evidence>
<dbReference type="Gene3D" id="3.40.50.300">
    <property type="entry name" value="P-loop containing nucleotide triphosphate hydrolases"/>
    <property type="match status" value="1"/>
</dbReference>
<sequence>MKICIIGPSGAGKTTVATQLAKELSLPVYEFDAIYWDMTGNEYRKNSEEFIKSQIEMILSTDRWIIEGAYDKRLYPFLLECSIIFRMNVPYYLRAIRLANRFLISTIMRKKPKETLLNTVELLRFSKKYDQRLNEFLASHNALSSKVIPIKNISLCRKILKSEL</sequence>
<evidence type="ECO:0000259" key="1">
    <source>
        <dbReference type="Pfam" id="PF00004"/>
    </source>
</evidence>
<reference evidence="2 3" key="1">
    <citation type="journal article" date="2012" name="J. Bacteriol.">
        <title>Complete Genome Sequence of Providencia stuartii Clinical Isolate MRSN 2154.</title>
        <authorList>
            <person name="Clifford R.J."/>
            <person name="Hang J."/>
            <person name="Riley M.C."/>
            <person name="Onmus-Leone F."/>
            <person name="Kuschner R.A."/>
            <person name="Lesho E.P."/>
            <person name="Waterman P.E."/>
        </authorList>
    </citation>
    <scope>NUCLEOTIDE SEQUENCE [LARGE SCALE GENOMIC DNA]</scope>
    <source>
        <strain evidence="2 3">MRSN 2154</strain>
    </source>
</reference>
<protein>
    <recommendedName>
        <fullName evidence="1">ATPase AAA-type core domain-containing protein</fullName>
    </recommendedName>
</protein>
<dbReference type="KEGG" id="psi:S70_00275"/>
<dbReference type="HOGENOM" id="CLU_092618_3_0_6"/>
<dbReference type="PANTHER" id="PTHR37816:SF2">
    <property type="entry name" value="DNA TOPOLOGY MODULATION PROTEIN FLAR-RELATED PROTEIN"/>
    <property type="match status" value="1"/>
</dbReference>
<dbReference type="EMBL" id="CP003488">
    <property type="protein sequence ID" value="AFH91958.1"/>
    <property type="molecule type" value="Genomic_DNA"/>
</dbReference>
<evidence type="ECO:0000313" key="2">
    <source>
        <dbReference type="EMBL" id="AFH91958.1"/>
    </source>
</evidence>
<dbReference type="PANTHER" id="PTHR37816">
    <property type="entry name" value="YALI0E33011P"/>
    <property type="match status" value="1"/>
</dbReference>